<dbReference type="InterPro" id="IPR011989">
    <property type="entry name" value="ARM-like"/>
</dbReference>
<dbReference type="PANTHER" id="PTHR12697">
    <property type="entry name" value="PBS LYASE HEAT-LIKE PROTEIN"/>
    <property type="match status" value="1"/>
</dbReference>
<dbReference type="GO" id="GO:0016491">
    <property type="term" value="F:oxidoreductase activity"/>
    <property type="evidence" value="ECO:0007669"/>
    <property type="project" value="TreeGrafter"/>
</dbReference>
<dbReference type="Gene3D" id="1.25.10.10">
    <property type="entry name" value="Leucine-rich Repeat Variant"/>
    <property type="match status" value="3"/>
</dbReference>
<evidence type="ECO:0008006" key="3">
    <source>
        <dbReference type="Google" id="ProtNLM"/>
    </source>
</evidence>
<dbReference type="SMART" id="SM00567">
    <property type="entry name" value="EZ_HEAT"/>
    <property type="match status" value="5"/>
</dbReference>
<dbReference type="InterPro" id="IPR004155">
    <property type="entry name" value="PBS_lyase_HEAT"/>
</dbReference>
<proteinExistence type="predicted"/>
<dbReference type="Proteomes" id="UP000250163">
    <property type="component" value="Chromosome MORIYA"/>
</dbReference>
<protein>
    <recommendedName>
        <fullName evidence="3">HEAT repeat domain-containing protein</fullName>
    </recommendedName>
</protein>
<dbReference type="KEGG" id="mya:MORIYA_1169"/>
<dbReference type="InterPro" id="IPR016024">
    <property type="entry name" value="ARM-type_fold"/>
</dbReference>
<name>A0A330LKQ9_9GAMM</name>
<accession>A0A330LKQ9</accession>
<keyword evidence="2" id="KW-1185">Reference proteome</keyword>
<dbReference type="SUPFAM" id="SSF48371">
    <property type="entry name" value="ARM repeat"/>
    <property type="match status" value="2"/>
</dbReference>
<organism evidence="1 2">
    <name type="scientific">Moritella yayanosii</name>
    <dbReference type="NCBI Taxonomy" id="69539"/>
    <lineage>
        <taxon>Bacteria</taxon>
        <taxon>Pseudomonadati</taxon>
        <taxon>Pseudomonadota</taxon>
        <taxon>Gammaproteobacteria</taxon>
        <taxon>Alteromonadales</taxon>
        <taxon>Moritellaceae</taxon>
        <taxon>Moritella</taxon>
    </lineage>
</organism>
<sequence length="780" mass="85715">MNSNMTQTNAAINELSKLLETGDEAQRCYSARAISAAKITTVTPALNACLYHQDPDVVIDAATALATVCAGDLDSLQDVAINHPDSDARLAALSAITKQYNNEPQRVVDTLTRFATGRTEKDDLGLSGDWDDWWDLQLTAVQLLSSIQTTQNSDLFGSLFIELLTQDPEPELELALYRALVDFQPQILLQHWTTARKMKQRRLARAFASSATTAALDHMAACLKCDDSEIKKIALKALATHGQGQNVQAYLADIIACLSDSEPSVQEAATSTLNQLNQLATLQPTRLMPFIKQAPDSSLPSLINLLSRQNDKLTTADIDWLQPLLTHSDNNIKIAIINCFSTLTEAQIIDYSDVYLTALNSCLTAIQDRYLPLYQRAQLLRQLSQFKQHADLSFPVLKALLENDETDVALRQSALEAITSETNDDSLKWLKQLLLGLASQEDTIAITQVDDVDVSAENSDNKPEKTAGRIKLEALLAKHGDKFPEDQGFDNAPVSTLAAIQQSNIEATLISADDKPDDQTLLEMIDGLDDEFTDYSNIVRDHLDTGENLALNRKKIARLPQTDSKLLAIRALGHSKTESAAGLLIEAMLGATPKEQHELFQALTNIAKHHDYKVLRNGIGAAGYTLHYGDPLCKQSAAQFLTHMPLNKALPILLVGADDENEHVRVCCLTALKDQLESKRLLQRHQQQTGDIIAKKIHDPAGGVRKLALQILAKIDLSKYLPVLIELAVSDQESNVIAAPLFFAKQQQALAILTDNIATYSDHRQPLSIQLAGHLLAFTA</sequence>
<dbReference type="PANTHER" id="PTHR12697:SF5">
    <property type="entry name" value="DEOXYHYPUSINE HYDROXYLASE"/>
    <property type="match status" value="1"/>
</dbReference>
<dbReference type="EMBL" id="LS483250">
    <property type="protein sequence ID" value="SQD77647.1"/>
    <property type="molecule type" value="Genomic_DNA"/>
</dbReference>
<dbReference type="AlphaFoldDB" id="A0A330LKQ9"/>
<evidence type="ECO:0000313" key="2">
    <source>
        <dbReference type="Proteomes" id="UP000250163"/>
    </source>
</evidence>
<evidence type="ECO:0000313" key="1">
    <source>
        <dbReference type="EMBL" id="SQD77647.1"/>
    </source>
</evidence>
<gene>
    <name evidence="1" type="ORF">MORIYA_1169</name>
</gene>
<reference evidence="2" key="1">
    <citation type="submission" date="2018-05" db="EMBL/GenBank/DDBJ databases">
        <authorList>
            <person name="Cea G.-C."/>
            <person name="William W."/>
        </authorList>
    </citation>
    <scope>NUCLEOTIDE SEQUENCE [LARGE SCALE GENOMIC DNA]</scope>
    <source>
        <strain evidence="2">DB21MT 5</strain>
    </source>
</reference>